<dbReference type="Pfam" id="PF07669">
    <property type="entry name" value="Eco57I"/>
    <property type="match status" value="1"/>
</dbReference>
<dbReference type="EC" id="2.1.1.72" evidence="1"/>
<sequence length="516" mass="59151">MANNLYNTMYNPDVLSCIANLSNDEVFTPPEVANQVLDMLPQELFSDPNTTFLDPACKSGVFLREIAKRLLKGLENQYPDLQERTDHIFQKQLYGIAITELTAHLSRRSLYCSKFPTGTYSVTRFPDDKPQGNVRYKIVQHRFVNGKCVFCNAAESEYGKEKRGDDLETHAYELIHTTKPEDIFNMKFDVIIGNPPYQLSDGGAQASAKPIYHYFVEQAKKMNPRYLTMIVPARWYAGGKGLDDFRDRMLTDEHIKELHDFPNTDDCFPGVNIRGGVCYFLWDKDYDNRTKLVNVVTHDQDKTDSMMRSLKYGDLDIFLRYGKSLSILEKVMTACGDNVMAKHVSSRKPFGLSTDFAKSSGFKSKPTGMDYPIPCYGKGKTIGYVEFNNIPNHQEWIGKWKVFTSRANNIGTELNDDNLNTFLGKKEICTESYIVIGADMDLSEQQAINLSEYLQTRFARFCHSLAKASQDATSKTYRFVPVQDFNKGWTDEELYKKYKLTDEEIEFIEATIKEME</sequence>
<comment type="catalytic activity">
    <reaction evidence="7">
        <text>a 2'-deoxyadenosine in DNA + S-adenosyl-L-methionine = an N(6)-methyl-2'-deoxyadenosine in DNA + S-adenosyl-L-homocysteine + H(+)</text>
        <dbReference type="Rhea" id="RHEA:15197"/>
        <dbReference type="Rhea" id="RHEA-COMP:12418"/>
        <dbReference type="Rhea" id="RHEA-COMP:12419"/>
        <dbReference type="ChEBI" id="CHEBI:15378"/>
        <dbReference type="ChEBI" id="CHEBI:57856"/>
        <dbReference type="ChEBI" id="CHEBI:59789"/>
        <dbReference type="ChEBI" id="CHEBI:90615"/>
        <dbReference type="ChEBI" id="CHEBI:90616"/>
        <dbReference type="EC" id="2.1.1.72"/>
    </reaction>
</comment>
<evidence type="ECO:0000313" key="9">
    <source>
        <dbReference type="EMBL" id="MDI9243336.1"/>
    </source>
</evidence>
<accession>A0AAP4BE23</accession>
<name>A0AAP4BE23_9FIRM</name>
<dbReference type="PRINTS" id="PR00507">
    <property type="entry name" value="N12N6MTFRASE"/>
</dbReference>
<keyword evidence="5" id="KW-0680">Restriction system</keyword>
<dbReference type="GO" id="GO:0032259">
    <property type="term" value="P:methylation"/>
    <property type="evidence" value="ECO:0007669"/>
    <property type="project" value="UniProtKB-KW"/>
</dbReference>
<reference evidence="9 10" key="1">
    <citation type="submission" date="2023-05" db="EMBL/GenBank/DDBJ databases">
        <title>[ruminococcus] sp. nov., isolated from a pig farm feces dump.</title>
        <authorList>
            <person name="Chang Y.-H."/>
        </authorList>
    </citation>
    <scope>NUCLEOTIDE SEQUENCE [LARGE SCALE GENOMIC DNA]</scope>
    <source>
        <strain evidence="9 10">YH-rum2234</strain>
    </source>
</reference>
<evidence type="ECO:0000256" key="5">
    <source>
        <dbReference type="ARBA" id="ARBA00022747"/>
    </source>
</evidence>
<keyword evidence="6" id="KW-0238">DNA-binding</keyword>
<dbReference type="PANTHER" id="PTHR33841:SF6">
    <property type="entry name" value="TYPE II METHYLTRANSFERASE M.HINDII"/>
    <property type="match status" value="1"/>
</dbReference>
<evidence type="ECO:0000313" key="10">
    <source>
        <dbReference type="Proteomes" id="UP001300383"/>
    </source>
</evidence>
<evidence type="ECO:0000256" key="2">
    <source>
        <dbReference type="ARBA" id="ARBA00022603"/>
    </source>
</evidence>
<dbReference type="InterPro" id="IPR002052">
    <property type="entry name" value="DNA_methylase_N6_adenine_CS"/>
</dbReference>
<evidence type="ECO:0000259" key="8">
    <source>
        <dbReference type="Pfam" id="PF07669"/>
    </source>
</evidence>
<evidence type="ECO:0000256" key="1">
    <source>
        <dbReference type="ARBA" id="ARBA00011900"/>
    </source>
</evidence>
<dbReference type="GO" id="GO:0009007">
    <property type="term" value="F:site-specific DNA-methyltransferase (adenine-specific) activity"/>
    <property type="evidence" value="ECO:0007669"/>
    <property type="project" value="UniProtKB-EC"/>
</dbReference>
<dbReference type="Gene3D" id="3.40.50.150">
    <property type="entry name" value="Vaccinia Virus protein VP39"/>
    <property type="match status" value="1"/>
</dbReference>
<dbReference type="InterPro" id="IPR050953">
    <property type="entry name" value="N4_N6_ade-DNA_methylase"/>
</dbReference>
<keyword evidence="3" id="KW-0808">Transferase</keyword>
<evidence type="ECO:0000256" key="4">
    <source>
        <dbReference type="ARBA" id="ARBA00022691"/>
    </source>
</evidence>
<dbReference type="GO" id="GO:0003677">
    <property type="term" value="F:DNA binding"/>
    <property type="evidence" value="ECO:0007669"/>
    <property type="project" value="UniProtKB-KW"/>
</dbReference>
<dbReference type="AlphaFoldDB" id="A0AAP4BE23"/>
<evidence type="ECO:0000256" key="6">
    <source>
        <dbReference type="ARBA" id="ARBA00023125"/>
    </source>
</evidence>
<dbReference type="PROSITE" id="PS00092">
    <property type="entry name" value="N6_MTASE"/>
    <property type="match status" value="1"/>
</dbReference>
<proteinExistence type="predicted"/>
<protein>
    <recommendedName>
        <fullName evidence="1">site-specific DNA-methyltransferase (adenine-specific)</fullName>
        <ecNumber evidence="1">2.1.1.72</ecNumber>
    </recommendedName>
</protein>
<feature type="domain" description="Type II methyltransferase M.TaqI-like" evidence="8">
    <location>
        <begin position="91"/>
        <end position="268"/>
    </location>
</feature>
<keyword evidence="4" id="KW-0949">S-adenosyl-L-methionine</keyword>
<dbReference type="Proteomes" id="UP001300383">
    <property type="component" value="Unassembled WGS sequence"/>
</dbReference>
<dbReference type="GO" id="GO:0009307">
    <property type="term" value="P:DNA restriction-modification system"/>
    <property type="evidence" value="ECO:0007669"/>
    <property type="project" value="UniProtKB-KW"/>
</dbReference>
<keyword evidence="10" id="KW-1185">Reference proteome</keyword>
<dbReference type="InterPro" id="IPR029063">
    <property type="entry name" value="SAM-dependent_MTases_sf"/>
</dbReference>
<keyword evidence="2 9" id="KW-0489">Methyltransferase</keyword>
<dbReference type="EMBL" id="JASGBQ010000031">
    <property type="protein sequence ID" value="MDI9243336.1"/>
    <property type="molecule type" value="Genomic_DNA"/>
</dbReference>
<dbReference type="RefSeq" id="WP_283231761.1">
    <property type="nucleotide sequence ID" value="NZ_JASGBQ010000031.1"/>
</dbReference>
<organism evidence="9 10">
    <name type="scientific">Fusibacillus kribbianus</name>
    <dbReference type="NCBI Taxonomy" id="3044208"/>
    <lineage>
        <taxon>Bacteria</taxon>
        <taxon>Bacillati</taxon>
        <taxon>Bacillota</taxon>
        <taxon>Clostridia</taxon>
        <taxon>Lachnospirales</taxon>
        <taxon>Lachnospiraceae</taxon>
        <taxon>Fusibacillus</taxon>
    </lineage>
</organism>
<comment type="caution">
    <text evidence="9">The sequence shown here is derived from an EMBL/GenBank/DDBJ whole genome shotgun (WGS) entry which is preliminary data.</text>
</comment>
<evidence type="ECO:0000256" key="7">
    <source>
        <dbReference type="ARBA" id="ARBA00047942"/>
    </source>
</evidence>
<evidence type="ECO:0000256" key="3">
    <source>
        <dbReference type="ARBA" id="ARBA00022679"/>
    </source>
</evidence>
<dbReference type="PANTHER" id="PTHR33841">
    <property type="entry name" value="DNA METHYLTRANSFERASE YEEA-RELATED"/>
    <property type="match status" value="1"/>
</dbReference>
<dbReference type="InterPro" id="IPR011639">
    <property type="entry name" value="MethylTrfase_TaqI-like_dom"/>
</dbReference>
<gene>
    <name evidence="9" type="ORF">QJ036_12850</name>
</gene>
<dbReference type="SUPFAM" id="SSF53335">
    <property type="entry name" value="S-adenosyl-L-methionine-dependent methyltransferases"/>
    <property type="match status" value="1"/>
</dbReference>